<dbReference type="Gene3D" id="3.30.479.10">
    <property type="entry name" value="6-pyruvoyl tetrahydropterin synthase/QueD"/>
    <property type="match status" value="1"/>
</dbReference>
<dbReference type="GO" id="GO:0046872">
    <property type="term" value="F:metal ion binding"/>
    <property type="evidence" value="ECO:0007669"/>
    <property type="project" value="UniProtKB-KW"/>
</dbReference>
<keyword evidence="4 8" id="KW-0479">Metal-binding</keyword>
<dbReference type="GO" id="GO:0070497">
    <property type="term" value="F:6-carboxytetrahydropterin synthase activity"/>
    <property type="evidence" value="ECO:0007669"/>
    <property type="project" value="UniProtKB-EC"/>
</dbReference>
<evidence type="ECO:0000256" key="3">
    <source>
        <dbReference type="ARBA" id="ARBA00018141"/>
    </source>
</evidence>
<feature type="active site" description="Charge relay system" evidence="9">
    <location>
        <position position="69"/>
    </location>
</feature>
<keyword evidence="8" id="KW-0671">Queuosine biosynthesis</keyword>
<keyword evidence="12" id="KW-1185">Reference proteome</keyword>
<reference evidence="11 12" key="1">
    <citation type="submission" date="2010-08" db="EMBL/GenBank/DDBJ databases">
        <title>The draft genome of Desulfovibrio fructosovorans JJ.</title>
        <authorList>
            <consortium name="US DOE Joint Genome Institute (JGI-PGF)"/>
            <person name="Lucas S."/>
            <person name="Copeland A."/>
            <person name="Lapidus A."/>
            <person name="Cheng J.-F."/>
            <person name="Bruce D."/>
            <person name="Goodwin L."/>
            <person name="Pitluck S."/>
            <person name="Land M.L."/>
            <person name="Hauser L."/>
            <person name="Chang Y.-J."/>
            <person name="Jeffries C."/>
            <person name="Wall J.D."/>
            <person name="Stahl D.A."/>
            <person name="Arkin A.P."/>
            <person name="Dehal P."/>
            <person name="Stolyar S.M."/>
            <person name="Hazen T.C."/>
            <person name="Woyke T.J."/>
        </authorList>
    </citation>
    <scope>NUCLEOTIDE SEQUENCE [LARGE SCALE GENOMIC DNA]</scope>
    <source>
        <strain evidence="11 12">JJ</strain>
    </source>
</reference>
<dbReference type="GO" id="GO:0008616">
    <property type="term" value="P:tRNA queuosine(34) biosynthetic process"/>
    <property type="evidence" value="ECO:0007669"/>
    <property type="project" value="UniProtKB-KW"/>
</dbReference>
<dbReference type="UniPathway" id="UPA00391"/>
<comment type="caution">
    <text evidence="11">The sequence shown here is derived from an EMBL/GenBank/DDBJ whole genome shotgun (WGS) entry which is preliminary data.</text>
</comment>
<evidence type="ECO:0000256" key="10">
    <source>
        <dbReference type="PIRSR" id="PIRSR006113-2"/>
    </source>
</evidence>
<dbReference type="SUPFAM" id="SSF55620">
    <property type="entry name" value="Tetrahydrobiopterin biosynthesis enzymes-like"/>
    <property type="match status" value="1"/>
</dbReference>
<comment type="catalytic activity">
    <reaction evidence="7 8">
        <text>7,8-dihydroneopterin 3'-triphosphate + H2O = 6-carboxy-5,6,7,8-tetrahydropterin + triphosphate + acetaldehyde + 2 H(+)</text>
        <dbReference type="Rhea" id="RHEA:27966"/>
        <dbReference type="ChEBI" id="CHEBI:15343"/>
        <dbReference type="ChEBI" id="CHEBI:15377"/>
        <dbReference type="ChEBI" id="CHEBI:15378"/>
        <dbReference type="ChEBI" id="CHEBI:18036"/>
        <dbReference type="ChEBI" id="CHEBI:58462"/>
        <dbReference type="ChEBI" id="CHEBI:61032"/>
        <dbReference type="EC" id="4.1.2.50"/>
    </reaction>
</comment>
<dbReference type="Pfam" id="PF01242">
    <property type="entry name" value="PTPS"/>
    <property type="match status" value="1"/>
</dbReference>
<protein>
    <recommendedName>
        <fullName evidence="3 8">6-carboxy-5,6,7,8-tetrahydropterin synthase</fullName>
        <ecNumber evidence="8">4.-.-.-</ecNumber>
    </recommendedName>
</protein>
<evidence type="ECO:0000256" key="2">
    <source>
        <dbReference type="ARBA" id="ARBA00008900"/>
    </source>
</evidence>
<evidence type="ECO:0000313" key="11">
    <source>
        <dbReference type="EMBL" id="EFL51031.1"/>
    </source>
</evidence>
<comment type="cofactor">
    <cofactor evidence="8 10">
        <name>Zn(2+)</name>
        <dbReference type="ChEBI" id="CHEBI:29105"/>
    </cofactor>
    <text evidence="8 10">Binds 1 zinc ion per subunit.</text>
</comment>
<evidence type="ECO:0000256" key="6">
    <source>
        <dbReference type="ARBA" id="ARBA00023239"/>
    </source>
</evidence>
<dbReference type="AlphaFoldDB" id="E1JX66"/>
<organism evidence="11 12">
    <name type="scientific">Solidesulfovibrio fructosivorans JJ]</name>
    <dbReference type="NCBI Taxonomy" id="596151"/>
    <lineage>
        <taxon>Bacteria</taxon>
        <taxon>Pseudomonadati</taxon>
        <taxon>Thermodesulfobacteriota</taxon>
        <taxon>Desulfovibrionia</taxon>
        <taxon>Desulfovibrionales</taxon>
        <taxon>Desulfovibrionaceae</taxon>
        <taxon>Solidesulfovibrio</taxon>
    </lineage>
</organism>
<dbReference type="STRING" id="596151.DesfrDRAFT_2190"/>
<keyword evidence="6 8" id="KW-0456">Lyase</keyword>
<dbReference type="eggNOG" id="COG0720">
    <property type="taxonomic scope" value="Bacteria"/>
</dbReference>
<feature type="binding site" evidence="10">
    <location>
        <position position="30"/>
    </location>
    <ligand>
        <name>Zn(2+)</name>
        <dbReference type="ChEBI" id="CHEBI:29105"/>
    </ligand>
</feature>
<comment type="pathway">
    <text evidence="1 8">Purine metabolism; 7-cyano-7-deazaguanine biosynthesis.</text>
</comment>
<feature type="active site" description="Proton acceptor" evidence="9">
    <location>
        <position position="26"/>
    </location>
</feature>
<feature type="binding site" evidence="10">
    <location>
        <position position="32"/>
    </location>
    <ligand>
        <name>Zn(2+)</name>
        <dbReference type="ChEBI" id="CHEBI:29105"/>
    </ligand>
</feature>
<dbReference type="EC" id="4.-.-.-" evidence="8"/>
<keyword evidence="5 8" id="KW-0862">Zinc</keyword>
<dbReference type="OrthoDB" id="9804698at2"/>
<dbReference type="PANTHER" id="PTHR12589:SF7">
    <property type="entry name" value="6-PYRUVOYL TETRAHYDROBIOPTERIN SYNTHASE"/>
    <property type="match status" value="1"/>
</dbReference>
<dbReference type="PANTHER" id="PTHR12589">
    <property type="entry name" value="PYRUVOYL TETRAHYDROBIOPTERIN SYNTHASE"/>
    <property type="match status" value="1"/>
</dbReference>
<sequence>MPGIYAITVSGSFSAAHRLPGHPGPCAAMHGHNFAVTLHLVATSLKDGMVADFLTVRAALDAAFARLDHACLNDIPELSPPTAEVIAAWIFGEVRPRLEDGRVRLSRVTVEESKGLVASYTEDA</sequence>
<evidence type="ECO:0000313" key="12">
    <source>
        <dbReference type="Proteomes" id="UP000006250"/>
    </source>
</evidence>
<dbReference type="InterPro" id="IPR038418">
    <property type="entry name" value="6-PTP_synth/QueD_sf"/>
</dbReference>
<evidence type="ECO:0000256" key="9">
    <source>
        <dbReference type="PIRSR" id="PIRSR006113-1"/>
    </source>
</evidence>
<dbReference type="EMBL" id="AECZ01000013">
    <property type="protein sequence ID" value="EFL51031.1"/>
    <property type="molecule type" value="Genomic_DNA"/>
</dbReference>
<dbReference type="Proteomes" id="UP000006250">
    <property type="component" value="Unassembled WGS sequence"/>
</dbReference>
<evidence type="ECO:0000256" key="8">
    <source>
        <dbReference type="PIRNR" id="PIRNR006113"/>
    </source>
</evidence>
<evidence type="ECO:0000256" key="1">
    <source>
        <dbReference type="ARBA" id="ARBA00005061"/>
    </source>
</evidence>
<accession>E1JX66</accession>
<gene>
    <name evidence="11" type="ORF">DesfrDRAFT_2190</name>
</gene>
<comment type="similarity">
    <text evidence="2 8">Belongs to the PTPS family. QueD subfamily.</text>
</comment>
<feature type="binding site" evidence="10">
    <location>
        <position position="17"/>
    </location>
    <ligand>
        <name>Zn(2+)</name>
        <dbReference type="ChEBI" id="CHEBI:29105"/>
    </ligand>
</feature>
<name>E1JX66_SOLFR</name>
<evidence type="ECO:0000256" key="7">
    <source>
        <dbReference type="ARBA" id="ARBA00048807"/>
    </source>
</evidence>
<proteinExistence type="inferred from homology"/>
<dbReference type="PIRSF" id="PIRSF006113">
    <property type="entry name" value="PTP_synth"/>
    <property type="match status" value="1"/>
</dbReference>
<feature type="active site" description="Charge relay system" evidence="9">
    <location>
        <position position="112"/>
    </location>
</feature>
<evidence type="ECO:0000256" key="4">
    <source>
        <dbReference type="ARBA" id="ARBA00022723"/>
    </source>
</evidence>
<dbReference type="RefSeq" id="WP_005993802.1">
    <property type="nucleotide sequence ID" value="NZ_AECZ01000013.1"/>
</dbReference>
<evidence type="ECO:0000256" key="5">
    <source>
        <dbReference type="ARBA" id="ARBA00022833"/>
    </source>
</evidence>
<dbReference type="InterPro" id="IPR007115">
    <property type="entry name" value="6-PTP_synth/QueD"/>
</dbReference>